<evidence type="ECO:0000256" key="1">
    <source>
        <dbReference type="SAM" id="SignalP"/>
    </source>
</evidence>
<reference evidence="2 3" key="1">
    <citation type="journal article" date="2020" name="Biotechnol. Biofuels">
        <title>New insights from the biogas microbiome by comprehensive genome-resolved metagenomics of nearly 1600 species originating from multiple anaerobic digesters.</title>
        <authorList>
            <person name="Campanaro S."/>
            <person name="Treu L."/>
            <person name="Rodriguez-R L.M."/>
            <person name="Kovalovszki A."/>
            <person name="Ziels R.M."/>
            <person name="Maus I."/>
            <person name="Zhu X."/>
            <person name="Kougias P.G."/>
            <person name="Basile A."/>
            <person name="Luo G."/>
            <person name="Schluter A."/>
            <person name="Konstantinidis K.T."/>
            <person name="Angelidaki I."/>
        </authorList>
    </citation>
    <scope>NUCLEOTIDE SEQUENCE [LARGE SCALE GENOMIC DNA]</scope>
    <source>
        <strain evidence="2">AS27yjCOA_202</strain>
    </source>
</reference>
<gene>
    <name evidence="2" type="ORF">GYA37_01950</name>
</gene>
<sequence length="250" mass="27912">MEEEKCYNDYRKNTRKGDRMKRLLVLLVLLATVASACSSKTADAKTEQALVATATSTATISPTPTVQPTSTSTPVAQPSPVVPVVASVQEENLTDNARVFYAVTKTLGLDLRVVECFEGSMNHWYVTYSTDGSLCFYVQFNTEDFPLGKPQEQSGMYMIIAESGHTPNREGRYAVAILDSAYLSNDAKRKLSVFSEEVVDTREETVLLNETIELPKELRGWWITNIVPLSNEQVQKLYNSNLLTLRELQP</sequence>
<feature type="chain" id="PRO_5031558713" evidence="1">
    <location>
        <begin position="37"/>
        <end position="250"/>
    </location>
</feature>
<keyword evidence="1" id="KW-0732">Signal</keyword>
<organism evidence="2 3">
    <name type="scientific">candidate division WWE3 bacterium</name>
    <dbReference type="NCBI Taxonomy" id="2053526"/>
    <lineage>
        <taxon>Bacteria</taxon>
        <taxon>Katanobacteria</taxon>
    </lineage>
</organism>
<accession>A0A7X9E6X0</accession>
<evidence type="ECO:0000313" key="3">
    <source>
        <dbReference type="Proteomes" id="UP000590542"/>
    </source>
</evidence>
<evidence type="ECO:0000313" key="2">
    <source>
        <dbReference type="EMBL" id="NMB91592.1"/>
    </source>
</evidence>
<dbReference type="EMBL" id="JAAZNV010000007">
    <property type="protein sequence ID" value="NMB91592.1"/>
    <property type="molecule type" value="Genomic_DNA"/>
</dbReference>
<dbReference type="AlphaFoldDB" id="A0A7X9E6X0"/>
<name>A0A7X9E6X0_UNCKA</name>
<dbReference type="Proteomes" id="UP000590542">
    <property type="component" value="Unassembled WGS sequence"/>
</dbReference>
<protein>
    <submittedName>
        <fullName evidence="2">Uncharacterized protein</fullName>
    </submittedName>
</protein>
<feature type="signal peptide" evidence="1">
    <location>
        <begin position="1"/>
        <end position="36"/>
    </location>
</feature>
<proteinExistence type="predicted"/>
<comment type="caution">
    <text evidence="2">The sequence shown here is derived from an EMBL/GenBank/DDBJ whole genome shotgun (WGS) entry which is preliminary data.</text>
</comment>